<sequence>MLRTSIIIIAAALAGCNSSSSSQWREVSPNTKESRFERAKAICNGRAAETQVIAGRLWIAGAFAANSSFNACMAEQGFAPNG</sequence>
<gene>
    <name evidence="1" type="ORF">NE863_07000</name>
</gene>
<name>A0A9Q8Y9X9_ENSAD</name>
<dbReference type="AlphaFoldDB" id="A0A9Q8Y9X9"/>
<evidence type="ECO:0000313" key="2">
    <source>
        <dbReference type="Proteomes" id="UP001055460"/>
    </source>
</evidence>
<proteinExistence type="predicted"/>
<evidence type="ECO:0008006" key="3">
    <source>
        <dbReference type="Google" id="ProtNLM"/>
    </source>
</evidence>
<dbReference type="EMBL" id="CP098807">
    <property type="protein sequence ID" value="USJ24706.1"/>
    <property type="molecule type" value="Genomic_DNA"/>
</dbReference>
<protein>
    <recommendedName>
        <fullName evidence="3">Lipoprotein</fullName>
    </recommendedName>
</protein>
<reference evidence="1" key="1">
    <citation type="submission" date="2022-06" db="EMBL/GenBank/DDBJ databases">
        <title>Physiological and biochemical characterization and genomic elucidation of a strain of the genus Ensifer adhaerens M8 that combines arsenic oxidation and chromium reduction.</title>
        <authorList>
            <person name="Li X."/>
            <person name="Yu c."/>
        </authorList>
    </citation>
    <scope>NUCLEOTIDE SEQUENCE</scope>
    <source>
        <strain evidence="1">M8</strain>
    </source>
</reference>
<dbReference type="RefSeq" id="WP_250806385.1">
    <property type="nucleotide sequence ID" value="NZ_CP098807.1"/>
</dbReference>
<evidence type="ECO:0000313" key="1">
    <source>
        <dbReference type="EMBL" id="USJ24706.1"/>
    </source>
</evidence>
<organism evidence="1 2">
    <name type="scientific">Ensifer adhaerens</name>
    <name type="common">Sinorhizobium morelense</name>
    <dbReference type="NCBI Taxonomy" id="106592"/>
    <lineage>
        <taxon>Bacteria</taxon>
        <taxon>Pseudomonadati</taxon>
        <taxon>Pseudomonadota</taxon>
        <taxon>Alphaproteobacteria</taxon>
        <taxon>Hyphomicrobiales</taxon>
        <taxon>Rhizobiaceae</taxon>
        <taxon>Sinorhizobium/Ensifer group</taxon>
        <taxon>Ensifer</taxon>
    </lineage>
</organism>
<dbReference type="Proteomes" id="UP001055460">
    <property type="component" value="Chromosome"/>
</dbReference>
<accession>A0A9Q8Y9X9</accession>
<dbReference type="PROSITE" id="PS51257">
    <property type="entry name" value="PROKAR_LIPOPROTEIN"/>
    <property type="match status" value="1"/>
</dbReference>